<dbReference type="STRING" id="208445.SAMN04489727_2725"/>
<protein>
    <submittedName>
        <fullName evidence="1">Uncharacterized protein</fullName>
    </submittedName>
</protein>
<keyword evidence="2" id="KW-1185">Reference proteome</keyword>
<dbReference type="Proteomes" id="UP000199622">
    <property type="component" value="Unassembled WGS sequence"/>
</dbReference>
<name>A0A1H4Q4B3_9PSEU</name>
<dbReference type="RefSeq" id="WP_143060617.1">
    <property type="nucleotide sequence ID" value="NZ_FNSO01000004.1"/>
</dbReference>
<evidence type="ECO:0000313" key="2">
    <source>
        <dbReference type="Proteomes" id="UP000199622"/>
    </source>
</evidence>
<gene>
    <name evidence="1" type="ORF">SAMN04489727_2725</name>
</gene>
<dbReference type="AlphaFoldDB" id="A0A1H4Q4B3"/>
<sequence>MAWTDLDPAGQTHEWATALRAALDVRLPDAAFRLTAQPANSDGLQEILTLSRTEGKAHRVEVVVESSLGIMLVGGAEVLYEFDGTPAELESRLSSVEERGDAGAKPVLDEVALVHHALAALRAGYSYLRLPLYERLTIPAYRGSAALNWGTYDLGWPPVVYRRFKPV</sequence>
<accession>A0A1H4Q4B3</accession>
<evidence type="ECO:0000313" key="1">
    <source>
        <dbReference type="EMBL" id="SEC14441.1"/>
    </source>
</evidence>
<dbReference type="EMBL" id="FNSO01000004">
    <property type="protein sequence ID" value="SEC14441.1"/>
    <property type="molecule type" value="Genomic_DNA"/>
</dbReference>
<dbReference type="OrthoDB" id="10002781at2"/>
<organism evidence="1 2">
    <name type="scientific">Amycolatopsis tolypomycina</name>
    <dbReference type="NCBI Taxonomy" id="208445"/>
    <lineage>
        <taxon>Bacteria</taxon>
        <taxon>Bacillati</taxon>
        <taxon>Actinomycetota</taxon>
        <taxon>Actinomycetes</taxon>
        <taxon>Pseudonocardiales</taxon>
        <taxon>Pseudonocardiaceae</taxon>
        <taxon>Amycolatopsis</taxon>
    </lineage>
</organism>
<reference evidence="2" key="1">
    <citation type="submission" date="2016-10" db="EMBL/GenBank/DDBJ databases">
        <authorList>
            <person name="Varghese N."/>
            <person name="Submissions S."/>
        </authorList>
    </citation>
    <scope>NUCLEOTIDE SEQUENCE [LARGE SCALE GENOMIC DNA]</scope>
    <source>
        <strain evidence="2">DSM 44544</strain>
    </source>
</reference>
<proteinExistence type="predicted"/>